<evidence type="ECO:0000313" key="2">
    <source>
        <dbReference type="EMBL" id="ETX09459.1"/>
    </source>
</evidence>
<keyword evidence="1" id="KW-1133">Transmembrane helix</keyword>
<dbReference type="STRING" id="1122207.MUS1_08780"/>
<keyword evidence="1" id="KW-0472">Membrane</keyword>
<dbReference type="RefSeq" id="WP_036163991.1">
    <property type="nucleotide sequence ID" value="NZ_JAMB01000022.1"/>
</dbReference>
<dbReference type="EMBL" id="JAMB01000022">
    <property type="protein sequence ID" value="ETX09459.1"/>
    <property type="molecule type" value="Genomic_DNA"/>
</dbReference>
<accession>X7E087</accession>
<dbReference type="AlphaFoldDB" id="X7E087"/>
<dbReference type="Proteomes" id="UP000054058">
    <property type="component" value="Unassembled WGS sequence"/>
</dbReference>
<name>X7E087_9GAMM</name>
<feature type="transmembrane region" description="Helical" evidence="1">
    <location>
        <begin position="7"/>
        <end position="23"/>
    </location>
</feature>
<keyword evidence="1" id="KW-0812">Transmembrane</keyword>
<comment type="caution">
    <text evidence="2">The sequence shown here is derived from an EMBL/GenBank/DDBJ whole genome shotgun (WGS) entry which is preliminary data.</text>
</comment>
<keyword evidence="3" id="KW-1185">Reference proteome</keyword>
<gene>
    <name evidence="2" type="ORF">MUS1_08780</name>
</gene>
<evidence type="ECO:0000313" key="3">
    <source>
        <dbReference type="Proteomes" id="UP000054058"/>
    </source>
</evidence>
<reference evidence="2 3" key="1">
    <citation type="submission" date="2014-01" db="EMBL/GenBank/DDBJ databases">
        <title>Marinomonas ushuaiensis DSM 15871 Genome Sequencing.</title>
        <authorList>
            <person name="Lai Q."/>
            <person name="Shao Z.S."/>
        </authorList>
    </citation>
    <scope>NUCLEOTIDE SEQUENCE [LARGE SCALE GENOMIC DNA]</scope>
    <source>
        <strain evidence="2 3">DSM 15871</strain>
    </source>
</reference>
<sequence>MDIVHYLIYPIAGLLALFAVGGLNTKRPVVVLSSAASLMLNAYAIYEFIWWPIAVSLIVDFVLKAVTKTK</sequence>
<organism evidence="2 3">
    <name type="scientific">Marinomonas ushuaiensis DSM 15871</name>
    <dbReference type="NCBI Taxonomy" id="1122207"/>
    <lineage>
        <taxon>Bacteria</taxon>
        <taxon>Pseudomonadati</taxon>
        <taxon>Pseudomonadota</taxon>
        <taxon>Gammaproteobacteria</taxon>
        <taxon>Oceanospirillales</taxon>
        <taxon>Oceanospirillaceae</taxon>
        <taxon>Marinomonas</taxon>
    </lineage>
</organism>
<proteinExistence type="predicted"/>
<evidence type="ECO:0000256" key="1">
    <source>
        <dbReference type="SAM" id="Phobius"/>
    </source>
</evidence>
<protein>
    <submittedName>
        <fullName evidence="2">Uncharacterized protein</fullName>
    </submittedName>
</protein>
<dbReference type="PATRIC" id="fig|1122207.3.peg.3102"/>